<feature type="transmembrane region" description="Helical" evidence="1">
    <location>
        <begin position="113"/>
        <end position="136"/>
    </location>
</feature>
<evidence type="ECO:0000259" key="3">
    <source>
        <dbReference type="PROSITE" id="PS50887"/>
    </source>
</evidence>
<feature type="domain" description="GGDEF" evidence="3">
    <location>
        <begin position="285"/>
        <end position="417"/>
    </location>
</feature>
<comment type="caution">
    <text evidence="5">The sequence shown here is derived from an EMBL/GenBank/DDBJ whole genome shotgun (WGS) entry which is preliminary data.</text>
</comment>
<keyword evidence="5" id="KW-0378">Hydrolase</keyword>
<dbReference type="Proteomes" id="UP000037566">
    <property type="component" value="Unassembled WGS sequence"/>
</dbReference>
<dbReference type="InterPro" id="IPR000160">
    <property type="entry name" value="GGDEF_dom"/>
</dbReference>
<protein>
    <submittedName>
        <fullName evidence="5">Cyclic di-GMP phosphodiesterase Gmr</fullName>
        <ecNumber evidence="5">3.1.4.52</ecNumber>
    </submittedName>
</protein>
<dbReference type="STRING" id="33995.KOEU_19690"/>
<dbReference type="Pfam" id="PF00563">
    <property type="entry name" value="EAL"/>
    <property type="match status" value="1"/>
</dbReference>
<dbReference type="PROSITE" id="PS50887">
    <property type="entry name" value="GGDEF"/>
    <property type="match status" value="1"/>
</dbReference>
<dbReference type="Gene3D" id="3.20.20.450">
    <property type="entry name" value="EAL domain"/>
    <property type="match status" value="1"/>
</dbReference>
<accession>A0A0M0EI26</accession>
<feature type="transmembrane region" description="Helical" evidence="1">
    <location>
        <begin position="49"/>
        <end position="73"/>
    </location>
</feature>
<dbReference type="PANTHER" id="PTHR44757:SF2">
    <property type="entry name" value="BIOFILM ARCHITECTURE MAINTENANCE PROTEIN MBAA"/>
    <property type="match status" value="1"/>
</dbReference>
<feature type="transmembrane region" description="Helical" evidence="1">
    <location>
        <begin position="17"/>
        <end position="37"/>
    </location>
</feature>
<dbReference type="Pfam" id="PF00990">
    <property type="entry name" value="GGDEF"/>
    <property type="match status" value="1"/>
</dbReference>
<dbReference type="InterPro" id="IPR035919">
    <property type="entry name" value="EAL_sf"/>
</dbReference>
<dbReference type="SMART" id="SM00267">
    <property type="entry name" value="GGDEF"/>
    <property type="match status" value="1"/>
</dbReference>
<dbReference type="Gene3D" id="3.30.70.270">
    <property type="match status" value="1"/>
</dbReference>
<dbReference type="GO" id="GO:0016020">
    <property type="term" value="C:membrane"/>
    <property type="evidence" value="ECO:0007669"/>
    <property type="project" value="UniProtKB-UniRule"/>
</dbReference>
<feature type="transmembrane region" description="Helical" evidence="1">
    <location>
        <begin position="85"/>
        <end position="106"/>
    </location>
</feature>
<dbReference type="InterPro" id="IPR005330">
    <property type="entry name" value="MHYT_dom"/>
</dbReference>
<gene>
    <name evidence="5" type="primary">gmr3</name>
    <name evidence="5" type="ORF">KOEU_19690</name>
</gene>
<dbReference type="Pfam" id="PF03707">
    <property type="entry name" value="MHYT"/>
    <property type="match status" value="2"/>
</dbReference>
<keyword evidence="1" id="KW-0812">Transmembrane</keyword>
<feature type="domain" description="EAL" evidence="2">
    <location>
        <begin position="426"/>
        <end position="676"/>
    </location>
</feature>
<dbReference type="EC" id="3.1.4.52" evidence="5"/>
<dbReference type="InterPro" id="IPR043128">
    <property type="entry name" value="Rev_trsase/Diguanyl_cyclase"/>
</dbReference>
<name>A0A0M0EI26_KOMEU</name>
<evidence type="ECO:0000259" key="4">
    <source>
        <dbReference type="PROSITE" id="PS50924"/>
    </source>
</evidence>
<dbReference type="AlphaFoldDB" id="A0A0M0EI26"/>
<dbReference type="NCBIfam" id="TIGR00254">
    <property type="entry name" value="GGDEF"/>
    <property type="match status" value="1"/>
</dbReference>
<dbReference type="SMART" id="SM00052">
    <property type="entry name" value="EAL"/>
    <property type="match status" value="1"/>
</dbReference>
<dbReference type="GO" id="GO:0071111">
    <property type="term" value="F:cyclic-guanylate-specific phosphodiesterase activity"/>
    <property type="evidence" value="ECO:0007669"/>
    <property type="project" value="UniProtKB-EC"/>
</dbReference>
<dbReference type="OrthoDB" id="9793210at2"/>
<feature type="domain" description="MHYT" evidence="4">
    <location>
        <begin position="14"/>
        <end position="201"/>
    </location>
</feature>
<dbReference type="PATRIC" id="fig|33995.3.peg.2182"/>
<sequence>MESMNNHIYELRVYNPFLLSGALIVCVLGAWITMRLVARVSETRGRQRVGWCFLTAMAGASFVWCTHFAAMLAYHAGADVHLDPLLTFLSLLAMFVAMPFAVMAAVRLYGRGGCMLGGIILGLGIASMHYIGMAAYQIDAPVAWNMPLAIVSVLIGIGLSGAALCLALRPASLRHEIEMTLAMVGAVAGLHFTGMAAMHINMHPHMQALHDSEQFQAIGFAVIAGSMLTIVAGIACFVIDGSVRQESYDELHRMAMSDALTGLPNRISFNERLSQEVAMADQKGEQFAVIGIDLNKFKEINDTRGHAAGDVVLTTLAERFSALLGPGEFVARLGGDEFIAIHRTSDQAELHDFVNRIQQALNRPIPIDDYMVTSGGSIGVAVYPVDATDSETLISRADLAMYRAKTDLQHTIWYYESSLDQNVRERRAMGDDLRAAMASNQLSLFFQVQTVVATGAVSGYEALLRWEHPVRGSVPPAEILDLAYENGLIIELGEWVLDQACQVAAGWDGNIRVAVNMSASQFLLPRFADTVQAALARSGLPADRLVIEITEATIQRDRPRALAMARKVHALGVRLALDEFGGPKSVLSMLREFPFDKIKIDRTLMQQVGTDPVMTELVRSVMIMGHALRVSVLAQGIETPGQLALLSSEGCDEGQGYLLGRPAHVPMAAHAPAPGAPTMPQTFAVTPMRAACAPSFNPAA</sequence>
<dbReference type="EMBL" id="LHUQ01000009">
    <property type="protein sequence ID" value="KON64566.1"/>
    <property type="molecule type" value="Genomic_DNA"/>
</dbReference>
<keyword evidence="1" id="KW-0472">Membrane</keyword>
<dbReference type="InterPro" id="IPR052155">
    <property type="entry name" value="Biofilm_reg_signaling"/>
</dbReference>
<evidence type="ECO:0000313" key="6">
    <source>
        <dbReference type="Proteomes" id="UP000037566"/>
    </source>
</evidence>
<dbReference type="SUPFAM" id="SSF141868">
    <property type="entry name" value="EAL domain-like"/>
    <property type="match status" value="1"/>
</dbReference>
<keyword evidence="1" id="KW-1133">Transmembrane helix</keyword>
<evidence type="ECO:0000256" key="1">
    <source>
        <dbReference type="PROSITE-ProRule" id="PRU00244"/>
    </source>
</evidence>
<dbReference type="CDD" id="cd01948">
    <property type="entry name" value="EAL"/>
    <property type="match status" value="1"/>
</dbReference>
<feature type="transmembrane region" description="Helical" evidence="1">
    <location>
        <begin position="218"/>
        <end position="239"/>
    </location>
</feature>
<dbReference type="InterPro" id="IPR001633">
    <property type="entry name" value="EAL_dom"/>
</dbReference>
<feature type="transmembrane region" description="Helical" evidence="1">
    <location>
        <begin position="148"/>
        <end position="168"/>
    </location>
</feature>
<dbReference type="SUPFAM" id="SSF55073">
    <property type="entry name" value="Nucleotide cyclase"/>
    <property type="match status" value="1"/>
</dbReference>
<keyword evidence="6" id="KW-1185">Reference proteome</keyword>
<dbReference type="PROSITE" id="PS50883">
    <property type="entry name" value="EAL"/>
    <property type="match status" value="1"/>
</dbReference>
<evidence type="ECO:0000259" key="2">
    <source>
        <dbReference type="PROSITE" id="PS50883"/>
    </source>
</evidence>
<reference evidence="5" key="1">
    <citation type="submission" date="2015-08" db="EMBL/GenBank/DDBJ databases">
        <title>Draft genome sequence of Komagataeibacter europaeus CECT 8546 a cellulose producer strain from vinegar produced by the traditional method.</title>
        <authorList>
            <person name="Poehlein A."/>
            <person name="Valera M.J."/>
            <person name="Haack F.S."/>
            <person name="Mas A."/>
            <person name="Daniel R."/>
            <person name="Streit W.R."/>
            <person name="Mateo E."/>
        </authorList>
    </citation>
    <scope>NUCLEOTIDE SEQUENCE [LARGE SCALE GENOMIC DNA]</scope>
    <source>
        <strain evidence="5">CECT 8546</strain>
    </source>
</reference>
<dbReference type="PANTHER" id="PTHR44757">
    <property type="entry name" value="DIGUANYLATE CYCLASE DGCP"/>
    <property type="match status" value="1"/>
</dbReference>
<feature type="transmembrane region" description="Helical" evidence="1">
    <location>
        <begin position="180"/>
        <end position="198"/>
    </location>
</feature>
<dbReference type="PROSITE" id="PS50924">
    <property type="entry name" value="MHYT"/>
    <property type="match status" value="1"/>
</dbReference>
<dbReference type="CDD" id="cd01949">
    <property type="entry name" value="GGDEF"/>
    <property type="match status" value="1"/>
</dbReference>
<organism evidence="5 6">
    <name type="scientific">Komagataeibacter europaeus</name>
    <name type="common">Gluconacetobacter europaeus</name>
    <dbReference type="NCBI Taxonomy" id="33995"/>
    <lineage>
        <taxon>Bacteria</taxon>
        <taxon>Pseudomonadati</taxon>
        <taxon>Pseudomonadota</taxon>
        <taxon>Alphaproteobacteria</taxon>
        <taxon>Acetobacterales</taxon>
        <taxon>Acetobacteraceae</taxon>
        <taxon>Komagataeibacter</taxon>
    </lineage>
</organism>
<proteinExistence type="predicted"/>
<evidence type="ECO:0000313" key="5">
    <source>
        <dbReference type="EMBL" id="KON64566.1"/>
    </source>
</evidence>
<dbReference type="InterPro" id="IPR029787">
    <property type="entry name" value="Nucleotide_cyclase"/>
</dbReference>